<feature type="signal peptide" evidence="7">
    <location>
        <begin position="1"/>
        <end position="15"/>
    </location>
</feature>
<evidence type="ECO:0000256" key="2">
    <source>
        <dbReference type="ARBA" id="ARBA00010617"/>
    </source>
</evidence>
<reference evidence="8 9" key="2">
    <citation type="journal article" date="2012" name="Eukaryot. Cell">
        <title>Genome update of Botrytis cinerea strains B05.10 and T4.</title>
        <authorList>
            <person name="Staats M."/>
            <person name="van Kan J.A."/>
        </authorList>
    </citation>
    <scope>NUCLEOTIDE SEQUENCE [LARGE SCALE GENOMIC DNA]</scope>
    <source>
        <strain evidence="8 9">B05.10</strain>
    </source>
</reference>
<dbReference type="OrthoDB" id="1470350at2759"/>
<dbReference type="GeneID" id="5437014"/>
<gene>
    <name evidence="8" type="ORF">BCIN_01g10940</name>
</gene>
<dbReference type="GO" id="GO:0005506">
    <property type="term" value="F:iron ion binding"/>
    <property type="evidence" value="ECO:0007669"/>
    <property type="project" value="InterPro"/>
</dbReference>
<dbReference type="InterPro" id="IPR017972">
    <property type="entry name" value="Cyt_P450_CS"/>
</dbReference>
<evidence type="ECO:0000256" key="1">
    <source>
        <dbReference type="ARBA" id="ARBA00001971"/>
    </source>
</evidence>
<dbReference type="PANTHER" id="PTHR24305:SF166">
    <property type="entry name" value="CYTOCHROME P450 12A4, MITOCHONDRIAL-RELATED"/>
    <property type="match status" value="1"/>
</dbReference>
<evidence type="ECO:0000256" key="5">
    <source>
        <dbReference type="ARBA" id="ARBA00023026"/>
    </source>
</evidence>
<dbReference type="PANTHER" id="PTHR24305">
    <property type="entry name" value="CYTOCHROME P450"/>
    <property type="match status" value="1"/>
</dbReference>
<dbReference type="PROSITE" id="PS00086">
    <property type="entry name" value="CYTOCHROME_P450"/>
    <property type="match status" value="1"/>
</dbReference>
<dbReference type="Proteomes" id="UP000001798">
    <property type="component" value="Chromosome 1"/>
</dbReference>
<keyword evidence="6" id="KW-0560">Oxidoreductase</keyword>
<evidence type="ECO:0000256" key="3">
    <source>
        <dbReference type="ARBA" id="ARBA00022723"/>
    </source>
</evidence>
<dbReference type="GO" id="GO:0016705">
    <property type="term" value="F:oxidoreductase activity, acting on paired donors, with incorporation or reduction of molecular oxygen"/>
    <property type="evidence" value="ECO:0007669"/>
    <property type="project" value="InterPro"/>
</dbReference>
<dbReference type="CDD" id="cd11070">
    <property type="entry name" value="CYP56-like"/>
    <property type="match status" value="1"/>
</dbReference>
<evidence type="ECO:0000313" key="9">
    <source>
        <dbReference type="Proteomes" id="UP000001798"/>
    </source>
</evidence>
<dbReference type="SUPFAM" id="SSF48264">
    <property type="entry name" value="Cytochrome P450"/>
    <property type="match status" value="1"/>
</dbReference>
<name>A0A384J7U8_BOTFB</name>
<dbReference type="Gene3D" id="1.10.630.10">
    <property type="entry name" value="Cytochrome P450"/>
    <property type="match status" value="1"/>
</dbReference>
<feature type="chain" id="PRO_5016657716" description="Cytochrome p450 monooxygenase protein" evidence="7">
    <location>
        <begin position="16"/>
        <end position="575"/>
    </location>
</feature>
<comment type="similarity">
    <text evidence="2 6">Belongs to the cytochrome P450 family.</text>
</comment>
<comment type="cofactor">
    <cofactor evidence="1">
        <name>heme</name>
        <dbReference type="ChEBI" id="CHEBI:30413"/>
    </cofactor>
</comment>
<dbReference type="InterPro" id="IPR050121">
    <property type="entry name" value="Cytochrome_P450_monoxygenase"/>
</dbReference>
<evidence type="ECO:0000256" key="7">
    <source>
        <dbReference type="SAM" id="SignalP"/>
    </source>
</evidence>
<keyword evidence="7" id="KW-0732">Signal</keyword>
<evidence type="ECO:0000313" key="8">
    <source>
        <dbReference type="EMBL" id="ATZ46512.1"/>
    </source>
</evidence>
<dbReference type="RefSeq" id="XP_024546716.1">
    <property type="nucleotide sequence ID" value="XM_024690946.1"/>
</dbReference>
<keyword evidence="9" id="KW-1185">Reference proteome</keyword>
<protein>
    <recommendedName>
        <fullName evidence="10">Cytochrome p450 monooxygenase protein</fullName>
    </recommendedName>
</protein>
<dbReference type="GO" id="GO:0004497">
    <property type="term" value="F:monooxygenase activity"/>
    <property type="evidence" value="ECO:0007669"/>
    <property type="project" value="UniProtKB-KW"/>
</dbReference>
<dbReference type="KEGG" id="bfu:BCIN_01g10940"/>
<dbReference type="Pfam" id="PF00067">
    <property type="entry name" value="p450"/>
    <property type="match status" value="1"/>
</dbReference>
<reference evidence="8 9" key="1">
    <citation type="journal article" date="2011" name="PLoS Genet.">
        <title>Genomic analysis of the necrotrophic fungal pathogens Sclerotinia sclerotiorum and Botrytis cinerea.</title>
        <authorList>
            <person name="Amselem J."/>
            <person name="Cuomo C.A."/>
            <person name="van Kan J.A."/>
            <person name="Viaud M."/>
            <person name="Benito E.P."/>
            <person name="Couloux A."/>
            <person name="Coutinho P.M."/>
            <person name="de Vries R.P."/>
            <person name="Dyer P.S."/>
            <person name="Fillinger S."/>
            <person name="Fournier E."/>
            <person name="Gout L."/>
            <person name="Hahn M."/>
            <person name="Kohn L."/>
            <person name="Lapalu N."/>
            <person name="Plummer K.M."/>
            <person name="Pradier J.M."/>
            <person name="Quevillon E."/>
            <person name="Sharon A."/>
            <person name="Simon A."/>
            <person name="ten Have A."/>
            <person name="Tudzynski B."/>
            <person name="Tudzynski P."/>
            <person name="Wincker P."/>
            <person name="Andrew M."/>
            <person name="Anthouard V."/>
            <person name="Beever R.E."/>
            <person name="Beffa R."/>
            <person name="Benoit I."/>
            <person name="Bouzid O."/>
            <person name="Brault B."/>
            <person name="Chen Z."/>
            <person name="Choquer M."/>
            <person name="Collemare J."/>
            <person name="Cotton P."/>
            <person name="Danchin E.G."/>
            <person name="Da Silva C."/>
            <person name="Gautier A."/>
            <person name="Giraud C."/>
            <person name="Giraud T."/>
            <person name="Gonzalez C."/>
            <person name="Grossetete S."/>
            <person name="Guldener U."/>
            <person name="Henrissat B."/>
            <person name="Howlett B.J."/>
            <person name="Kodira C."/>
            <person name="Kretschmer M."/>
            <person name="Lappartient A."/>
            <person name="Leroch M."/>
            <person name="Levis C."/>
            <person name="Mauceli E."/>
            <person name="Neuveglise C."/>
            <person name="Oeser B."/>
            <person name="Pearson M."/>
            <person name="Poulain J."/>
            <person name="Poussereau N."/>
            <person name="Quesneville H."/>
            <person name="Rascle C."/>
            <person name="Schumacher J."/>
            <person name="Segurens B."/>
            <person name="Sexton A."/>
            <person name="Silva E."/>
            <person name="Sirven C."/>
            <person name="Soanes D.M."/>
            <person name="Talbot N.J."/>
            <person name="Templeton M."/>
            <person name="Yandava C."/>
            <person name="Yarden O."/>
            <person name="Zeng Q."/>
            <person name="Rollins J.A."/>
            <person name="Lebrun M.H."/>
            <person name="Dickman M."/>
        </authorList>
    </citation>
    <scope>NUCLEOTIDE SEQUENCE [LARGE SCALE GENOMIC DNA]</scope>
    <source>
        <strain evidence="8 9">B05.10</strain>
    </source>
</reference>
<accession>A0A384J7U8</accession>
<keyword evidence="6" id="KW-0349">Heme</keyword>
<dbReference type="VEuPathDB" id="FungiDB:Bcin01g10940"/>
<sequence length="575" mass="65537">MHTLLLLLLPPLTWTLYTSYHLYHNYQTALQTALPLIVLPSSPDNPLWVLTQRFILPLVRIVYGECDITRYGKLGWEYYVKYRVHREMGDAVVLVTPGYNWVYVCDADAFGEIFRRRDGFPRPAEMLAMLDVFGPNISTASGADWQRQRKVTGAQFNEQNSSIVWIQALTQASEVLGYWKSLPTPIRRTHKDTRTLSLHVLSGAGFGKPYSFTKAAESPKEGHMFNYRDSLALILENALMILVFGPKFLSGKWLPKRFSRLGQACVDFRDHMETMVREEKEVIHQGKSGSRNLINSLIMASDEMNELTGDKGMHGRGLTQDEVYGNIFVYNFAGHDTMAITMSWVLHLLAANPEVQEWVREEIHAVVINEDPQLKYQEYYPKLNRCLAVLLETLRLLNPLIGIAKSTGAEPQPLTLNGKTVIIPSNTRVIPNINAMHSHPKYWGSDALVWRPNRWVLSRDIDTKIQIQEANLPNKSTHSKSTPEEEFLFSPQKGTYVPWSEGARACPGKKFGQVEFVATMVSLFRKHRIEVVPEKGESIGEARKRAEKSVWDSEIVLLLQMKKPELVGVKWVEVE</sequence>
<dbReference type="PRINTS" id="PR00385">
    <property type="entry name" value="P450"/>
</dbReference>
<reference evidence="8 9" key="3">
    <citation type="journal article" date="2017" name="Mol. Plant Pathol.">
        <title>A gapless genome sequence of the fungus Botrytis cinerea.</title>
        <authorList>
            <person name="Van Kan J.A."/>
            <person name="Stassen J.H."/>
            <person name="Mosbach A."/>
            <person name="Van Der Lee T.A."/>
            <person name="Faino L."/>
            <person name="Farmer A.D."/>
            <person name="Papasotiriou D.G."/>
            <person name="Zhou S."/>
            <person name="Seidl M.F."/>
            <person name="Cottam E."/>
            <person name="Edel D."/>
            <person name="Hahn M."/>
            <person name="Schwartz D.C."/>
            <person name="Dietrich R.A."/>
            <person name="Widdison S."/>
            <person name="Scalliet G."/>
        </authorList>
    </citation>
    <scope>NUCLEOTIDE SEQUENCE [LARGE SCALE GENOMIC DNA]</scope>
    <source>
        <strain evidence="8 9">B05.10</strain>
    </source>
</reference>
<dbReference type="InterPro" id="IPR001128">
    <property type="entry name" value="Cyt_P450"/>
</dbReference>
<dbReference type="AlphaFoldDB" id="A0A384J7U8"/>
<evidence type="ECO:0000256" key="6">
    <source>
        <dbReference type="RuleBase" id="RU000461"/>
    </source>
</evidence>
<evidence type="ECO:0008006" key="10">
    <source>
        <dbReference type="Google" id="ProtNLM"/>
    </source>
</evidence>
<keyword evidence="4 6" id="KW-0408">Iron</keyword>
<keyword evidence="5" id="KW-0843">Virulence</keyword>
<evidence type="ECO:0000256" key="4">
    <source>
        <dbReference type="ARBA" id="ARBA00023004"/>
    </source>
</evidence>
<proteinExistence type="inferred from homology"/>
<keyword evidence="6" id="KW-0503">Monooxygenase</keyword>
<organism evidence="8 9">
    <name type="scientific">Botryotinia fuckeliana (strain B05.10)</name>
    <name type="common">Noble rot fungus</name>
    <name type="synonym">Botrytis cinerea</name>
    <dbReference type="NCBI Taxonomy" id="332648"/>
    <lineage>
        <taxon>Eukaryota</taxon>
        <taxon>Fungi</taxon>
        <taxon>Dikarya</taxon>
        <taxon>Ascomycota</taxon>
        <taxon>Pezizomycotina</taxon>
        <taxon>Leotiomycetes</taxon>
        <taxon>Helotiales</taxon>
        <taxon>Sclerotiniaceae</taxon>
        <taxon>Botrytis</taxon>
    </lineage>
</organism>
<keyword evidence="3 6" id="KW-0479">Metal-binding</keyword>
<dbReference type="EMBL" id="CP009805">
    <property type="protein sequence ID" value="ATZ46512.1"/>
    <property type="molecule type" value="Genomic_DNA"/>
</dbReference>
<dbReference type="InterPro" id="IPR036396">
    <property type="entry name" value="Cyt_P450_sf"/>
</dbReference>
<dbReference type="GO" id="GO:0020037">
    <property type="term" value="F:heme binding"/>
    <property type="evidence" value="ECO:0007669"/>
    <property type="project" value="InterPro"/>
</dbReference>